<proteinExistence type="predicted"/>
<accession>A0A9P6PRT4</accession>
<evidence type="ECO:0000313" key="4">
    <source>
        <dbReference type="Proteomes" id="UP000807716"/>
    </source>
</evidence>
<dbReference type="AlphaFoldDB" id="A0A9P6PRT4"/>
<dbReference type="OrthoDB" id="2420660at2759"/>
<evidence type="ECO:0000313" key="3">
    <source>
        <dbReference type="EMBL" id="KAG0251480.1"/>
    </source>
</evidence>
<evidence type="ECO:0000256" key="2">
    <source>
        <dbReference type="SAM" id="Phobius"/>
    </source>
</evidence>
<keyword evidence="4" id="KW-1185">Reference proteome</keyword>
<dbReference type="EMBL" id="JAAAJB010000747">
    <property type="protein sequence ID" value="KAG0251480.1"/>
    <property type="molecule type" value="Genomic_DNA"/>
</dbReference>
<keyword evidence="2" id="KW-1133">Transmembrane helix</keyword>
<reference evidence="3" key="1">
    <citation type="journal article" date="2020" name="Fungal Divers.">
        <title>Resolving the Mortierellaceae phylogeny through synthesis of multi-gene phylogenetics and phylogenomics.</title>
        <authorList>
            <person name="Vandepol N."/>
            <person name="Liber J."/>
            <person name="Desiro A."/>
            <person name="Na H."/>
            <person name="Kennedy M."/>
            <person name="Barry K."/>
            <person name="Grigoriev I.V."/>
            <person name="Miller A.N."/>
            <person name="O'Donnell K."/>
            <person name="Stajich J.E."/>
            <person name="Bonito G."/>
        </authorList>
    </citation>
    <scope>NUCLEOTIDE SEQUENCE</scope>
    <source>
        <strain evidence="3">BC1065</strain>
    </source>
</reference>
<feature type="compositionally biased region" description="Polar residues" evidence="1">
    <location>
        <begin position="555"/>
        <end position="572"/>
    </location>
</feature>
<sequence length="572" mass="60820">MGVIEDVLCAAKNSNSLYMAAFNDSILHDTVLLLKTPATPASIDDCQWQVAAQRPASQLRAIRDSSDINNYWCTVDDQGTFLLMSEDARTSYASTKYGGIVFDPTTPAPTPADGGSDQTGAAIKTWEPVSTSYDFECQYGHKCRHIMYAVPGLQPGAVPAIAMAMYRNRTYGIMFATYNRTSRNFVFQPTARIPLDPLFAEPQQLGYLNGKLLTLSASQSAQHSAVRLYPLNAQGLPLAAGRDVESFDVTSITGDCPEFSLRNLHGVHDNKYYVLCQNENRMMDIAYMFDGTKMTKIAELASDGPRKFESFMPVPPPVANGTGAGVPPTWIFAHAKSRYLHGTFELQIPSGQWRYNKYPTDIFVANSSYGDTRPTRARAPPPIQTHRDNLPKITTGGTLSGGAIVGLVMAVLTGVCLAIFGVWRTQRANHKAKKAKAKADAAAVGPIVPLPPPHGYGGYSHGGGVGGVGGGYDAIEVKAGGGIYSGITPVPAPSVVVAPSPYGSGGPSSSTTAAAAASSPWMPVGVTMGVAPHQGADLSPPPPQQPWQGLDHQGPQFSSHPAPQFVTTMAGS</sequence>
<gene>
    <name evidence="3" type="ORF">DFQ27_008725</name>
</gene>
<feature type="transmembrane region" description="Helical" evidence="2">
    <location>
        <begin position="399"/>
        <end position="423"/>
    </location>
</feature>
<feature type="region of interest" description="Disordered" evidence="1">
    <location>
        <begin position="369"/>
        <end position="392"/>
    </location>
</feature>
<evidence type="ECO:0000256" key="1">
    <source>
        <dbReference type="SAM" id="MobiDB-lite"/>
    </source>
</evidence>
<comment type="caution">
    <text evidence="3">The sequence shown here is derived from an EMBL/GenBank/DDBJ whole genome shotgun (WGS) entry which is preliminary data.</text>
</comment>
<feature type="region of interest" description="Disordered" evidence="1">
    <location>
        <begin position="530"/>
        <end position="572"/>
    </location>
</feature>
<keyword evidence="2" id="KW-0812">Transmembrane</keyword>
<name>A0A9P6PRT4_9FUNG</name>
<organism evidence="3 4">
    <name type="scientific">Actinomortierella ambigua</name>
    <dbReference type="NCBI Taxonomy" id="1343610"/>
    <lineage>
        <taxon>Eukaryota</taxon>
        <taxon>Fungi</taxon>
        <taxon>Fungi incertae sedis</taxon>
        <taxon>Mucoromycota</taxon>
        <taxon>Mortierellomycotina</taxon>
        <taxon>Mortierellomycetes</taxon>
        <taxon>Mortierellales</taxon>
        <taxon>Mortierellaceae</taxon>
        <taxon>Actinomortierella</taxon>
    </lineage>
</organism>
<dbReference type="Proteomes" id="UP000807716">
    <property type="component" value="Unassembled WGS sequence"/>
</dbReference>
<keyword evidence="2" id="KW-0472">Membrane</keyword>
<protein>
    <submittedName>
        <fullName evidence="3">Uncharacterized protein</fullName>
    </submittedName>
</protein>